<keyword evidence="1" id="KW-0472">Membrane</keyword>
<keyword evidence="1" id="KW-1133">Transmembrane helix</keyword>
<feature type="transmembrane region" description="Helical" evidence="1">
    <location>
        <begin position="229"/>
        <end position="248"/>
    </location>
</feature>
<dbReference type="EMBL" id="CP104003">
    <property type="protein sequence ID" value="UWM54041.1"/>
    <property type="molecule type" value="Genomic_DNA"/>
</dbReference>
<dbReference type="RefSeq" id="WP_260593035.1">
    <property type="nucleotide sequence ID" value="NZ_CP104003.1"/>
</dbReference>
<dbReference type="AlphaFoldDB" id="A0A9E7R1U0"/>
<accession>A0A9E7R1U0</accession>
<feature type="transmembrane region" description="Helical" evidence="1">
    <location>
        <begin position="124"/>
        <end position="144"/>
    </location>
</feature>
<evidence type="ECO:0000313" key="2">
    <source>
        <dbReference type="EMBL" id="UWM54041.1"/>
    </source>
</evidence>
<feature type="transmembrane region" description="Helical" evidence="1">
    <location>
        <begin position="164"/>
        <end position="189"/>
    </location>
</feature>
<evidence type="ECO:0000256" key="1">
    <source>
        <dbReference type="SAM" id="Phobius"/>
    </source>
</evidence>
<sequence length="283" mass="28296">MNLETVPLLLVALLLLTAGGDVTRADVTFDGANEAGTDPLVVAGGTVTVPADTTTPGPVYVVNGTLDVQGRVGGDVVQLGGRVVAGPTARIDGTVDALAGRRTVDPAAQVAVTSLDVTAGPSPAARALLFLVQTGVLALAGYLVARRWPTPLATAARAARRHPVVSLTAGALVSVSAIAMLVFMAFTLVLIPVSVLGLVAAVLVAGYGVVALGYLLGTRLARVGLEGPRATAAGVALVSVAAELLSFVPLGDVVVLLGATVGIGAVLVTYLGFREFVPASIPE</sequence>
<feature type="transmembrane region" description="Helical" evidence="1">
    <location>
        <begin position="195"/>
        <end position="217"/>
    </location>
</feature>
<dbReference type="Proteomes" id="UP001057580">
    <property type="component" value="Chromosome"/>
</dbReference>
<name>A0A9E7R1U0_9EURY</name>
<reference evidence="2" key="1">
    <citation type="submission" date="2022-09" db="EMBL/GenBank/DDBJ databases">
        <title>Diverse halophilic archaea isolated from saline environments.</title>
        <authorList>
            <person name="Cui H.-L."/>
        </authorList>
    </citation>
    <scope>NUCLEOTIDE SEQUENCE</scope>
    <source>
        <strain evidence="2">ZS-35-S2</strain>
    </source>
</reference>
<keyword evidence="1" id="KW-0812">Transmembrane</keyword>
<proteinExistence type="predicted"/>
<protein>
    <submittedName>
        <fullName evidence="2">Polymer-forming cytoskeletal protein</fullName>
    </submittedName>
</protein>
<feature type="transmembrane region" description="Helical" evidence="1">
    <location>
        <begin position="254"/>
        <end position="273"/>
    </location>
</feature>
<dbReference type="KEGG" id="ssai:N0B31_18210"/>
<evidence type="ECO:0000313" key="3">
    <source>
        <dbReference type="Proteomes" id="UP001057580"/>
    </source>
</evidence>
<dbReference type="GeneID" id="74944398"/>
<keyword evidence="3" id="KW-1185">Reference proteome</keyword>
<gene>
    <name evidence="2" type="ORF">N0B31_18210</name>
</gene>
<organism evidence="2 3">
    <name type="scientific">Salinirubellus salinus</name>
    <dbReference type="NCBI Taxonomy" id="1364945"/>
    <lineage>
        <taxon>Archaea</taxon>
        <taxon>Methanobacteriati</taxon>
        <taxon>Methanobacteriota</taxon>
        <taxon>Stenosarchaea group</taxon>
        <taxon>Halobacteria</taxon>
        <taxon>Halobacteriales</taxon>
        <taxon>Natronomonadaceae</taxon>
        <taxon>Salinirubellus</taxon>
    </lineage>
</organism>